<dbReference type="AlphaFoldDB" id="A0A552FFD0"/>
<reference evidence="1 2" key="1">
    <citation type="submission" date="2019-01" db="EMBL/GenBank/DDBJ databases">
        <title>Coherence of Microcystis species and biogeography revealed through population genomics.</title>
        <authorList>
            <person name="Perez-Carrascal O.M."/>
            <person name="Terrat Y."/>
            <person name="Giani A."/>
            <person name="Fortin N."/>
            <person name="Tromas N."/>
            <person name="Shapiro B.J."/>
        </authorList>
    </citation>
    <scope>NUCLEOTIDE SEQUENCE [LARGE SCALE GENOMIC DNA]</scope>
    <source>
        <strain evidence="1">Ma_QC_Ca_00000000_S207</strain>
    </source>
</reference>
<evidence type="ECO:0000313" key="1">
    <source>
        <dbReference type="EMBL" id="TRU45402.1"/>
    </source>
</evidence>
<comment type="caution">
    <text evidence="1">The sequence shown here is derived from an EMBL/GenBank/DDBJ whole genome shotgun (WGS) entry which is preliminary data.</text>
</comment>
<protein>
    <submittedName>
        <fullName evidence="1">Uncharacterized protein</fullName>
    </submittedName>
</protein>
<sequence length="63" mass="7138">MVIPSFEWQLFQDSCDYPVIVTYIAVLLKSNTHLTRTPIGDTYSGIQSHEVRRFSSLSPAPHS</sequence>
<evidence type="ECO:0000313" key="2">
    <source>
        <dbReference type="Proteomes" id="UP000320293"/>
    </source>
</evidence>
<gene>
    <name evidence="1" type="ORF">EWV91_14665</name>
</gene>
<proteinExistence type="predicted"/>
<name>A0A552FFD0_MICAE</name>
<dbReference type="EMBL" id="SFBF01000276">
    <property type="protein sequence ID" value="TRU45402.1"/>
    <property type="molecule type" value="Genomic_DNA"/>
</dbReference>
<accession>A0A552FFD0</accession>
<organism evidence="1 2">
    <name type="scientific">Microcystis aeruginosa Ma_QC_Ca_00000000_S207</name>
    <dbReference type="NCBI Taxonomy" id="2486251"/>
    <lineage>
        <taxon>Bacteria</taxon>
        <taxon>Bacillati</taxon>
        <taxon>Cyanobacteriota</taxon>
        <taxon>Cyanophyceae</taxon>
        <taxon>Oscillatoriophycideae</taxon>
        <taxon>Chroococcales</taxon>
        <taxon>Microcystaceae</taxon>
        <taxon>Microcystis</taxon>
    </lineage>
</organism>
<dbReference type="Proteomes" id="UP000320293">
    <property type="component" value="Unassembled WGS sequence"/>
</dbReference>